<dbReference type="Proteomes" id="UP000019335">
    <property type="component" value="Chromosome 15"/>
</dbReference>
<dbReference type="GO" id="GO:0046872">
    <property type="term" value="F:metal ion binding"/>
    <property type="evidence" value="ECO:0007669"/>
    <property type="project" value="InterPro"/>
</dbReference>
<evidence type="ECO:0000313" key="3">
    <source>
        <dbReference type="EMBL" id="EWM23873.1"/>
    </source>
</evidence>
<dbReference type="SUPFAM" id="SSF140959">
    <property type="entry name" value="Indolic compounds 2,3-dioxygenase-like"/>
    <property type="match status" value="1"/>
</dbReference>
<proteinExistence type="predicted"/>
<feature type="domain" description="Nematode resistance protein-like HSPRO1 N-terminal" evidence="2">
    <location>
        <begin position="108"/>
        <end position="195"/>
    </location>
</feature>
<protein>
    <submittedName>
        <fullName evidence="3">Nematode resistance hs1pro1 protein</fullName>
    </submittedName>
</protein>
<name>W7TK22_9STRA</name>
<evidence type="ECO:0000313" key="4">
    <source>
        <dbReference type="Proteomes" id="UP000019335"/>
    </source>
</evidence>
<sequence>MGFLHSIYKSFFINSSLQPATESDRSTCTRKGHDTSHPSCSPKGDAPTCSYKSSPLPQNTSTGCPFGFSSTRCDDIDDVERDEEVQNAGVSSTGATTFTPPLSGRNRVVLLYEHYIHLPALRAVWESPITERPELEPCFSAACHGMEIGYLLLAHFLTDQRTYVQKRSRVELVMEDLMRQYSLLAELVDGELEEEGPLDQCVRDGHAQPPTRGSGSPAPRPPQLLPSCSPSSPAFSLGAATDGSEDGSPTSFTETDSSSGSHLRTQGMGNPPSPSGGKTGGDKTDIPGGERPTSRSWGFPVPIKEEGSDQEAPVRLQPPRPLSSLTQDFPFPCCPPTSTVGARSPSLDLLLEALAQSLPAMTPSERVSVTKVIRNITHALDGASRAWSVGLGIEGQMNELRALVSLAPLASFQERESSSRHLDYARLIRPEVVVATYRDYPHTEDFFFRSVHLGTDCWAFTVIRRLQSARVLATGGDWYTASARVRQAAHILCYLGEHVMMLTSMVLRDYLELKVQIEGTSGEGSSLVRSFRPYTKRLMEPLEAALLRLPLSPARAGISTGEGEGVGEGEGEGEDDLQQALLAVYEFPEAYPALYAYIKALERVESALLGGFYFNHFRLAVNVIGGEARGTMNRAVAALQSTRECCKAVVYIPFQAKTSRLYIIRDHTRQWEGDGQNKHLNRKKSVTPYTNRNLPRSCILVIEKVSRRKHREESRTPAT</sequence>
<feature type="compositionally biased region" description="Polar residues" evidence="1">
    <location>
        <begin position="247"/>
        <end position="268"/>
    </location>
</feature>
<dbReference type="Gene3D" id="1.20.58.480">
    <property type="match status" value="1"/>
</dbReference>
<feature type="region of interest" description="Disordered" evidence="1">
    <location>
        <begin position="200"/>
        <end position="316"/>
    </location>
</feature>
<feature type="compositionally biased region" description="Basic and acidic residues" evidence="1">
    <location>
        <begin position="22"/>
        <end position="36"/>
    </location>
</feature>
<organism evidence="3 4">
    <name type="scientific">Nannochloropsis gaditana</name>
    <dbReference type="NCBI Taxonomy" id="72520"/>
    <lineage>
        <taxon>Eukaryota</taxon>
        <taxon>Sar</taxon>
        <taxon>Stramenopiles</taxon>
        <taxon>Ochrophyta</taxon>
        <taxon>Eustigmatophyceae</taxon>
        <taxon>Eustigmatales</taxon>
        <taxon>Monodopsidaceae</taxon>
        <taxon>Nannochloropsis</taxon>
    </lineage>
</organism>
<dbReference type="OrthoDB" id="188455at2759"/>
<dbReference type="AlphaFoldDB" id="W7TK22"/>
<evidence type="ECO:0000259" key="2">
    <source>
        <dbReference type="Pfam" id="PF07231"/>
    </source>
</evidence>
<dbReference type="GO" id="GO:0020037">
    <property type="term" value="F:heme binding"/>
    <property type="evidence" value="ECO:0007669"/>
    <property type="project" value="InterPro"/>
</dbReference>
<reference evidence="3 4" key="1">
    <citation type="journal article" date="2014" name="Mol. Plant">
        <title>Chromosome Scale Genome Assembly and Transcriptome Profiling of Nannochloropsis gaditana in Nitrogen Depletion.</title>
        <authorList>
            <person name="Corteggiani Carpinelli E."/>
            <person name="Telatin A."/>
            <person name="Vitulo N."/>
            <person name="Forcato C."/>
            <person name="D'Angelo M."/>
            <person name="Schiavon R."/>
            <person name="Vezzi A."/>
            <person name="Giacometti G.M."/>
            <person name="Morosinotto T."/>
            <person name="Valle G."/>
        </authorList>
    </citation>
    <scope>NUCLEOTIDE SEQUENCE [LARGE SCALE GENOMIC DNA]</scope>
    <source>
        <strain evidence="3 4">B-31</strain>
    </source>
</reference>
<dbReference type="InterPro" id="IPR009869">
    <property type="entry name" value="HSPRO1_N"/>
</dbReference>
<evidence type="ECO:0000256" key="1">
    <source>
        <dbReference type="SAM" id="MobiDB-lite"/>
    </source>
</evidence>
<dbReference type="GO" id="GO:0006952">
    <property type="term" value="P:defense response"/>
    <property type="evidence" value="ECO:0007669"/>
    <property type="project" value="InterPro"/>
</dbReference>
<comment type="caution">
    <text evidence="3">The sequence shown here is derived from an EMBL/GenBank/DDBJ whole genome shotgun (WGS) entry which is preliminary data.</text>
</comment>
<feature type="region of interest" description="Disordered" evidence="1">
    <location>
        <begin position="22"/>
        <end position="44"/>
    </location>
</feature>
<accession>W7TK22</accession>
<dbReference type="InterPro" id="IPR037217">
    <property type="entry name" value="Trp/Indoleamine_2_3_dOase-like"/>
</dbReference>
<dbReference type="Pfam" id="PF07231">
    <property type="entry name" value="Hs1pro-1_N"/>
    <property type="match status" value="1"/>
</dbReference>
<dbReference type="EMBL" id="AZIL01001421">
    <property type="protein sequence ID" value="EWM23873.1"/>
    <property type="molecule type" value="Genomic_DNA"/>
</dbReference>
<keyword evidence="4" id="KW-1185">Reference proteome</keyword>
<dbReference type="GO" id="GO:0019441">
    <property type="term" value="P:L-tryptophan catabolic process to kynurenine"/>
    <property type="evidence" value="ECO:0007669"/>
    <property type="project" value="InterPro"/>
</dbReference>
<gene>
    <name evidence="3" type="ORF">Naga_100202g11</name>
</gene>
<feature type="compositionally biased region" description="Low complexity" evidence="1">
    <location>
        <begin position="225"/>
        <end position="237"/>
    </location>
</feature>